<dbReference type="SUPFAM" id="SSF53335">
    <property type="entry name" value="S-adenosyl-L-methionine-dependent methyltransferases"/>
    <property type="match status" value="1"/>
</dbReference>
<evidence type="ECO:0000313" key="1">
    <source>
        <dbReference type="EMBL" id="VUX55716.1"/>
    </source>
</evidence>
<evidence type="ECO:0008006" key="2">
    <source>
        <dbReference type="Google" id="ProtNLM"/>
    </source>
</evidence>
<dbReference type="CDD" id="cd02440">
    <property type="entry name" value="AdoMet_MTases"/>
    <property type="match status" value="1"/>
</dbReference>
<gene>
    <name evidence="1" type="ORF">JTBM06_V1_90005</name>
</gene>
<reference evidence="1" key="1">
    <citation type="submission" date="2019-07" db="EMBL/GenBank/DDBJ databases">
        <authorList>
            <person name="Weber M."/>
            <person name="Kostadinov I."/>
            <person name="Kostadinov D I."/>
        </authorList>
    </citation>
    <scope>NUCLEOTIDE SEQUENCE</scope>
    <source>
        <strain evidence="1">Gfbio:sag-sample-m06:053724c1-46a9-4a36-b237-ea2bf867836b</strain>
    </source>
</reference>
<proteinExistence type="predicted"/>
<dbReference type="EMBL" id="LR633967">
    <property type="protein sequence ID" value="VUX55716.1"/>
    <property type="molecule type" value="Genomic_DNA"/>
</dbReference>
<sequence>MSNEIKMHYAAPGLYERVVQGLKSIGKSPASVDLDDLAALDEFHLRGPAATRELIEILDVDEDSHVLDLESGLGGPARRLAKMTGCRVTGIDLSEDYCENFLGRTEFLWQEFGSTPNRQAGLSYSEADGLSRYARGVAPCSFLNALTNDSSD</sequence>
<protein>
    <recommendedName>
        <fullName evidence="2">Methyltransferase domain-containing protein</fullName>
    </recommendedName>
</protein>
<dbReference type="AlphaFoldDB" id="A0A7D9H6X9"/>
<dbReference type="InterPro" id="IPR029063">
    <property type="entry name" value="SAM-dependent_MTases_sf"/>
</dbReference>
<name>A0A7D9H6X9_9GAMM</name>
<dbReference type="Gene3D" id="3.40.50.150">
    <property type="entry name" value="Vaccinia Virus protein VP39"/>
    <property type="match status" value="1"/>
</dbReference>
<accession>A0A7D9H6X9</accession>
<organism evidence="1">
    <name type="scientific">uncultured Woeseiaceae bacterium</name>
    <dbReference type="NCBI Taxonomy" id="1983305"/>
    <lineage>
        <taxon>Bacteria</taxon>
        <taxon>Pseudomonadati</taxon>
        <taxon>Pseudomonadota</taxon>
        <taxon>Gammaproteobacteria</taxon>
        <taxon>Woeseiales</taxon>
        <taxon>Woeseiaceae</taxon>
        <taxon>environmental samples</taxon>
    </lineage>
</organism>